<dbReference type="PROSITE" id="PS50011">
    <property type="entry name" value="PROTEIN_KINASE_DOM"/>
    <property type="match status" value="1"/>
</dbReference>
<keyword evidence="3" id="KW-0808">Transferase</keyword>
<evidence type="ECO:0000256" key="6">
    <source>
        <dbReference type="ARBA" id="ARBA00022840"/>
    </source>
</evidence>
<organism evidence="8">
    <name type="scientific">Populus davidiana</name>
    <dbReference type="NCBI Taxonomy" id="266767"/>
    <lineage>
        <taxon>Eukaryota</taxon>
        <taxon>Viridiplantae</taxon>
        <taxon>Streptophyta</taxon>
        <taxon>Embryophyta</taxon>
        <taxon>Tracheophyta</taxon>
        <taxon>Spermatophyta</taxon>
        <taxon>Magnoliopsida</taxon>
        <taxon>eudicotyledons</taxon>
        <taxon>Gunneridae</taxon>
        <taxon>Pentapetalae</taxon>
        <taxon>rosids</taxon>
        <taxon>fabids</taxon>
        <taxon>Malpighiales</taxon>
        <taxon>Salicaceae</taxon>
        <taxon>Saliceae</taxon>
        <taxon>Populus</taxon>
    </lineage>
</organism>
<keyword evidence="6" id="KW-0067">ATP-binding</keyword>
<dbReference type="InterPro" id="IPR011009">
    <property type="entry name" value="Kinase-like_dom_sf"/>
</dbReference>
<evidence type="ECO:0000256" key="1">
    <source>
        <dbReference type="ARBA" id="ARBA00005354"/>
    </source>
</evidence>
<accession>A0A6M2F8B2</accession>
<dbReference type="GO" id="GO:0004674">
    <property type="term" value="F:protein serine/threonine kinase activity"/>
    <property type="evidence" value="ECO:0007669"/>
    <property type="project" value="UniProtKB-KW"/>
</dbReference>
<evidence type="ECO:0000256" key="4">
    <source>
        <dbReference type="ARBA" id="ARBA00022741"/>
    </source>
</evidence>
<comment type="similarity">
    <text evidence="1">Belongs to the protein kinase superfamily. CAMK Ser/Thr protein kinase family. CaMK subfamily.</text>
</comment>
<feature type="domain" description="Protein kinase" evidence="7">
    <location>
        <begin position="1"/>
        <end position="104"/>
    </location>
</feature>
<evidence type="ECO:0000256" key="2">
    <source>
        <dbReference type="ARBA" id="ARBA00022527"/>
    </source>
</evidence>
<dbReference type="PANTHER" id="PTHR24349">
    <property type="entry name" value="SERINE/THREONINE-PROTEIN KINASE"/>
    <property type="match status" value="1"/>
</dbReference>
<sequence>MELCEGGELLDRILARGGKYTEDDAKAVMIQILNVVAFCHLQGVVHRDLKPEVRCSVTNMDNQLHSVLQLLLRVIFCYLRQSLMPGHFERLFLSNTSNCSFISF</sequence>
<keyword evidence="4" id="KW-0547">Nucleotide-binding</keyword>
<name>A0A6M2F8B2_9ROSI</name>
<dbReference type="Gene3D" id="1.10.510.10">
    <property type="entry name" value="Transferase(Phosphotransferase) domain 1"/>
    <property type="match status" value="1"/>
</dbReference>
<evidence type="ECO:0000313" key="8">
    <source>
        <dbReference type="EMBL" id="NUU93747.1"/>
    </source>
</evidence>
<proteinExistence type="inferred from homology"/>
<dbReference type="SUPFAM" id="SSF56112">
    <property type="entry name" value="Protein kinase-like (PK-like)"/>
    <property type="match status" value="1"/>
</dbReference>
<dbReference type="AlphaFoldDB" id="A0A6M2F8B2"/>
<keyword evidence="5" id="KW-0418">Kinase</keyword>
<dbReference type="Pfam" id="PF00069">
    <property type="entry name" value="Pkinase"/>
    <property type="match status" value="1"/>
</dbReference>
<dbReference type="InterPro" id="IPR000719">
    <property type="entry name" value="Prot_kinase_dom"/>
</dbReference>
<dbReference type="InterPro" id="IPR050205">
    <property type="entry name" value="CDPK_Ser/Thr_kinases"/>
</dbReference>
<reference evidence="8" key="1">
    <citation type="submission" date="2020-03" db="EMBL/GenBank/DDBJ databases">
        <authorList>
            <person name="Zhang R."/>
        </authorList>
    </citation>
    <scope>NUCLEOTIDE SEQUENCE</scope>
</reference>
<evidence type="ECO:0000256" key="3">
    <source>
        <dbReference type="ARBA" id="ARBA00022679"/>
    </source>
</evidence>
<evidence type="ECO:0000259" key="7">
    <source>
        <dbReference type="PROSITE" id="PS50011"/>
    </source>
</evidence>
<dbReference type="GO" id="GO:0005524">
    <property type="term" value="F:ATP binding"/>
    <property type="evidence" value="ECO:0007669"/>
    <property type="project" value="UniProtKB-KW"/>
</dbReference>
<dbReference type="EMBL" id="GILB01013414">
    <property type="protein sequence ID" value="NUU93747.1"/>
    <property type="molecule type" value="Transcribed_RNA"/>
</dbReference>
<evidence type="ECO:0000256" key="5">
    <source>
        <dbReference type="ARBA" id="ARBA00022777"/>
    </source>
</evidence>
<keyword evidence="2" id="KW-0723">Serine/threonine-protein kinase</keyword>
<protein>
    <recommendedName>
        <fullName evidence="7">Protein kinase domain-containing protein</fullName>
    </recommendedName>
</protein>